<evidence type="ECO:0000313" key="2">
    <source>
        <dbReference type="EMBL" id="PQK08620.1"/>
    </source>
</evidence>
<dbReference type="PANTHER" id="PTHR21310:SF58">
    <property type="entry name" value="AMINOGLYCOSIDE PHOSPHOTRANSFERASE DOMAIN-CONTAINING PROTEIN"/>
    <property type="match status" value="1"/>
</dbReference>
<dbReference type="InterPro" id="IPR011009">
    <property type="entry name" value="Kinase-like_dom_sf"/>
</dbReference>
<organism evidence="2 3">
    <name type="scientific">Beauveria bassiana</name>
    <name type="common">White muscardine disease fungus</name>
    <name type="synonym">Tritirachium shiotae</name>
    <dbReference type="NCBI Taxonomy" id="176275"/>
    <lineage>
        <taxon>Eukaryota</taxon>
        <taxon>Fungi</taxon>
        <taxon>Dikarya</taxon>
        <taxon>Ascomycota</taxon>
        <taxon>Pezizomycotina</taxon>
        <taxon>Sordariomycetes</taxon>
        <taxon>Hypocreomycetidae</taxon>
        <taxon>Hypocreales</taxon>
        <taxon>Cordycipitaceae</taxon>
        <taxon>Beauveria</taxon>
    </lineage>
</organism>
<accession>A0A2S7XXJ8</accession>
<dbReference type="SUPFAM" id="SSF56112">
    <property type="entry name" value="Protein kinase-like (PK-like)"/>
    <property type="match status" value="1"/>
</dbReference>
<dbReference type="PANTHER" id="PTHR21310">
    <property type="entry name" value="AMINOGLYCOSIDE PHOSPHOTRANSFERASE-RELATED-RELATED"/>
    <property type="match status" value="1"/>
</dbReference>
<dbReference type="AlphaFoldDB" id="A0A2S7XXJ8"/>
<feature type="domain" description="Aminoglycoside phosphotransferase" evidence="1">
    <location>
        <begin position="341"/>
        <end position="530"/>
    </location>
</feature>
<dbReference type="InterPro" id="IPR002575">
    <property type="entry name" value="Aminoglycoside_PTrfase"/>
</dbReference>
<dbReference type="Proteomes" id="UP000237441">
    <property type="component" value="Unassembled WGS sequence"/>
</dbReference>
<dbReference type="Pfam" id="PF01636">
    <property type="entry name" value="APH"/>
    <property type="match status" value="1"/>
</dbReference>
<reference evidence="2 3" key="1">
    <citation type="submission" date="2016-07" db="EMBL/GenBank/DDBJ databases">
        <title>Comparative genomics of the entomopathogenic fungus Beauveria bassiana.</title>
        <authorList>
            <person name="Valero Jimenez C.A."/>
            <person name="Zwaan B.J."/>
            <person name="Van Kan J.A."/>
            <person name="Takken W."/>
            <person name="Debets A.J."/>
            <person name="Schoustra S.E."/>
            <person name="Koenraadt C.J."/>
        </authorList>
    </citation>
    <scope>NUCLEOTIDE SEQUENCE [LARGE SCALE GENOMIC DNA]</scope>
    <source>
        <strain evidence="2 3">ARSEF 8028</strain>
    </source>
</reference>
<dbReference type="OrthoDB" id="3250044at2759"/>
<sequence>MDPPRQGIQGTLSLVEALELPHPAAALLRAFILDALDCDLAADYVRSRIGSREEAHRLVSDWIFIVQAISSNGVELEAPDKTAVREIVQRDGNVCCVSGMRGTFRNPLIVAPILPLPADWLKDQHRSVPILSAFFGGPYLDWWLSTIDTPQFISAQSSHWLVRQTVAGALKCGQIRLDRIRSSMVEYRVHPVSITLTDPIQLKGSMALLGDHSRAGIDKVDPRFVGTHARLCKSVQLVNLIKTMAPELHERNHDLLPTAPAATTAPLGCVISRQRPFSLARLFSRPLFFIWRLIPQALRFSAYKKLMRFGNYWYGTTGASGIVTKLPFGLFLKYSANIECVRNEFNALDVVGKNTGVPVPRGLDFASKWIKGNSELLPQGYYRSYMLTSELPGAALSLCMDAISDADYQRIQLQLQAYVSQIRDIPQTVNPDFVICDSRGEACRDPRIGDFTPIGPFKDEAAFSQELRFPDEPSRRGHKIVFTHADLNPRNIIVNQVKDAPGTLHWEVSGIVDWEAAGYYPEYWDCTKSMFEGFRWPRRHNDTMKRVFAKFGDYSAELELETKAWESGDGV</sequence>
<name>A0A2S7XXJ8_BEABA</name>
<dbReference type="InterPro" id="IPR051678">
    <property type="entry name" value="AGP_Transferase"/>
</dbReference>
<evidence type="ECO:0000313" key="3">
    <source>
        <dbReference type="Proteomes" id="UP000237441"/>
    </source>
</evidence>
<dbReference type="EMBL" id="JRHA01000001">
    <property type="protein sequence ID" value="PQK08620.1"/>
    <property type="molecule type" value="Genomic_DNA"/>
</dbReference>
<evidence type="ECO:0000259" key="1">
    <source>
        <dbReference type="Pfam" id="PF01636"/>
    </source>
</evidence>
<proteinExistence type="predicted"/>
<gene>
    <name evidence="2" type="ORF">BB8028_0001g06940</name>
</gene>
<protein>
    <recommendedName>
        <fullName evidence="1">Aminoglycoside phosphotransferase domain-containing protein</fullName>
    </recommendedName>
</protein>
<comment type="caution">
    <text evidence="2">The sequence shown here is derived from an EMBL/GenBank/DDBJ whole genome shotgun (WGS) entry which is preliminary data.</text>
</comment>